<sequence length="736" mass="81762">MDIIFWDSTSKNDVLDETIEVIGRIMSITFKNNEHIKKGLINACVRVAEVLSGDANNIQGDCPLPPHPYFGWWSTWNNKSEGMTVSESTVLKINCNDNYVLDGCTIVACFNGKWTPNIGKCLRTCQSIHSTAMMTVKCTVKDKEMVNCTDPLEGTIAQFKCASYYEDSRVSRPKAICIDGRWSESVPVCGKVRPKRDPMLIVGGKVAGKRYFPWQAALYDARNQKFLCGGNLLNERIILTAAHCITDEDGNLFPKEFYVVAVGKRFRKYSDSRDSAHTQTSQIHRMFVPDAYEGDTQNYLADIAILVAVKTFTLSTRIQPVCVDWTRDYDVAGWGNTVETGQASDVLRQLSVPSVPQQTCKKELPVDYKAYLTHDKLCAGYLNNGSSVCNGDSGGGLVFKYSNRFFVAGVVSLAPVAKTAEGGCDSQQYGLYTVVYKYSDNFILRNLVRFKPYDNDDDSEYFTTPFPDTTEISLTEPSFAEPPMPPNEGCVLPAYPDSGRWIPVGNSSESLYPGDSVGNFTVLKLECDKGHVLIGEMFLLCNNDIWMQKMGKCSKTCPSINNTSTRSVTYEHKSTHIGNSIPIDGTIARFTCAPYYEKNSVEQRPFVCLDGTRSEPAPKCIALSGQRARENTDKIIGGNSTRQGLFSWHVAIYLNDVIICGGSLLSERVILTGHNGICMGDRGAGLVAEHNNKYYIFGVLSFFPGKCDIGQYGLYTRVDPYVDNFILEKVARYNTV</sequence>
<dbReference type="PANTHER" id="PTHR24252">
    <property type="entry name" value="ACROSIN-RELATED"/>
    <property type="match status" value="1"/>
</dbReference>
<comment type="caution">
    <text evidence="5">The sequence shown here is derived from an EMBL/GenBank/DDBJ whole genome shotgun (WGS) entry which is preliminary data.</text>
</comment>
<dbReference type="SUPFAM" id="SSF50494">
    <property type="entry name" value="Trypsin-like serine proteases"/>
    <property type="match status" value="3"/>
</dbReference>
<evidence type="ECO:0000313" key="6">
    <source>
        <dbReference type="Proteomes" id="UP000719412"/>
    </source>
</evidence>
<dbReference type="GO" id="GO:0004252">
    <property type="term" value="F:serine-type endopeptidase activity"/>
    <property type="evidence" value="ECO:0007669"/>
    <property type="project" value="InterPro"/>
</dbReference>
<dbReference type="PROSITE" id="PS00134">
    <property type="entry name" value="TRYPSIN_HIS"/>
    <property type="match status" value="1"/>
</dbReference>
<dbReference type="PANTHER" id="PTHR24252:SF7">
    <property type="entry name" value="HYALIN"/>
    <property type="match status" value="1"/>
</dbReference>
<accession>A0A8J6HBJ1</accession>
<dbReference type="PROSITE" id="PS50923">
    <property type="entry name" value="SUSHI"/>
    <property type="match status" value="1"/>
</dbReference>
<dbReference type="InterPro" id="IPR001254">
    <property type="entry name" value="Trypsin_dom"/>
</dbReference>
<dbReference type="Gene3D" id="2.40.10.10">
    <property type="entry name" value="Trypsin-like serine proteases"/>
    <property type="match status" value="4"/>
</dbReference>
<dbReference type="Pfam" id="PF00089">
    <property type="entry name" value="Trypsin"/>
    <property type="match status" value="1"/>
</dbReference>
<reference evidence="5" key="2">
    <citation type="submission" date="2021-08" db="EMBL/GenBank/DDBJ databases">
        <authorList>
            <person name="Eriksson T."/>
        </authorList>
    </citation>
    <scope>NUCLEOTIDE SEQUENCE</scope>
    <source>
        <strain evidence="5">Stoneville</strain>
        <tissue evidence="5">Whole head</tissue>
    </source>
</reference>
<evidence type="ECO:0000256" key="1">
    <source>
        <dbReference type="ARBA" id="ARBA00023157"/>
    </source>
</evidence>
<name>A0A8J6HBJ1_TENMO</name>
<dbReference type="InterPro" id="IPR001314">
    <property type="entry name" value="Peptidase_S1A"/>
</dbReference>
<dbReference type="CDD" id="cd00033">
    <property type="entry name" value="CCP"/>
    <property type="match status" value="1"/>
</dbReference>
<dbReference type="EMBL" id="JABDTM020026945">
    <property type="protein sequence ID" value="KAH0811241.1"/>
    <property type="molecule type" value="Genomic_DNA"/>
</dbReference>
<keyword evidence="1" id="KW-1015">Disulfide bond</keyword>
<keyword evidence="6" id="KW-1185">Reference proteome</keyword>
<dbReference type="SUPFAM" id="SSF57535">
    <property type="entry name" value="Complement control module/SCR domain"/>
    <property type="match status" value="3"/>
</dbReference>
<dbReference type="PRINTS" id="PR00722">
    <property type="entry name" value="CHYMOTRYPSIN"/>
</dbReference>
<feature type="domain" description="Sushi" evidence="4">
    <location>
        <begin position="60"/>
        <end position="123"/>
    </location>
</feature>
<dbReference type="PROSITE" id="PS50240">
    <property type="entry name" value="TRYPSIN_DOM"/>
    <property type="match status" value="1"/>
</dbReference>
<feature type="domain" description="Peptidase S1" evidence="3">
    <location>
        <begin position="201"/>
        <end position="448"/>
    </location>
</feature>
<dbReference type="Proteomes" id="UP000719412">
    <property type="component" value="Unassembled WGS sequence"/>
</dbReference>
<dbReference type="InterPro" id="IPR000436">
    <property type="entry name" value="Sushi_SCR_CCP_dom"/>
</dbReference>
<evidence type="ECO:0000259" key="4">
    <source>
        <dbReference type="PROSITE" id="PS50923"/>
    </source>
</evidence>
<reference evidence="5" key="1">
    <citation type="journal article" date="2020" name="J Insects Food Feed">
        <title>The yellow mealworm (Tenebrio molitor) genome: a resource for the emerging insects as food and feed industry.</title>
        <authorList>
            <person name="Eriksson T."/>
            <person name="Andere A."/>
            <person name="Kelstrup H."/>
            <person name="Emery V."/>
            <person name="Picard C."/>
        </authorList>
    </citation>
    <scope>NUCLEOTIDE SEQUENCE</scope>
    <source>
        <strain evidence="5">Stoneville</strain>
        <tissue evidence="5">Whole head</tissue>
    </source>
</reference>
<keyword evidence="2" id="KW-0768">Sushi</keyword>
<dbReference type="GO" id="GO:0006508">
    <property type="term" value="P:proteolysis"/>
    <property type="evidence" value="ECO:0007669"/>
    <property type="project" value="InterPro"/>
</dbReference>
<dbReference type="SMART" id="SM00020">
    <property type="entry name" value="Tryp_SPc"/>
    <property type="match status" value="1"/>
</dbReference>
<dbReference type="InterPro" id="IPR043504">
    <property type="entry name" value="Peptidase_S1_PA_chymotrypsin"/>
</dbReference>
<dbReference type="AlphaFoldDB" id="A0A8J6HBJ1"/>
<protein>
    <submittedName>
        <fullName evidence="5">Uncharacterized protein</fullName>
    </submittedName>
</protein>
<gene>
    <name evidence="5" type="ORF">GEV33_011551</name>
</gene>
<proteinExistence type="predicted"/>
<comment type="caution">
    <text evidence="2">Lacks conserved residue(s) required for the propagation of feature annotation.</text>
</comment>
<organism evidence="5 6">
    <name type="scientific">Tenebrio molitor</name>
    <name type="common">Yellow mealworm beetle</name>
    <dbReference type="NCBI Taxonomy" id="7067"/>
    <lineage>
        <taxon>Eukaryota</taxon>
        <taxon>Metazoa</taxon>
        <taxon>Ecdysozoa</taxon>
        <taxon>Arthropoda</taxon>
        <taxon>Hexapoda</taxon>
        <taxon>Insecta</taxon>
        <taxon>Pterygota</taxon>
        <taxon>Neoptera</taxon>
        <taxon>Endopterygota</taxon>
        <taxon>Coleoptera</taxon>
        <taxon>Polyphaga</taxon>
        <taxon>Cucujiformia</taxon>
        <taxon>Tenebrionidae</taxon>
        <taxon>Tenebrio</taxon>
    </lineage>
</organism>
<dbReference type="InterPro" id="IPR018114">
    <property type="entry name" value="TRYPSIN_HIS"/>
</dbReference>
<evidence type="ECO:0000313" key="5">
    <source>
        <dbReference type="EMBL" id="KAH0811241.1"/>
    </source>
</evidence>
<dbReference type="InterPro" id="IPR009003">
    <property type="entry name" value="Peptidase_S1_PA"/>
</dbReference>
<dbReference type="InterPro" id="IPR035976">
    <property type="entry name" value="Sushi/SCR/CCP_sf"/>
</dbReference>
<dbReference type="Gene3D" id="2.10.70.10">
    <property type="entry name" value="Complement Module, domain 1"/>
    <property type="match status" value="1"/>
</dbReference>
<dbReference type="CDD" id="cd00190">
    <property type="entry name" value="Tryp_SPc"/>
    <property type="match status" value="1"/>
</dbReference>
<evidence type="ECO:0000259" key="3">
    <source>
        <dbReference type="PROSITE" id="PS50240"/>
    </source>
</evidence>
<dbReference type="SMART" id="SM00032">
    <property type="entry name" value="CCP"/>
    <property type="match status" value="4"/>
</dbReference>
<evidence type="ECO:0000256" key="2">
    <source>
        <dbReference type="PROSITE-ProRule" id="PRU00302"/>
    </source>
</evidence>